<proteinExistence type="predicted"/>
<gene>
    <name evidence="1" type="ordered locus">TREAZ_3414</name>
</gene>
<dbReference type="HOGENOM" id="CLU_2636980_0_0_12"/>
<sequence length="77" mass="8496">MIPGFVGEQAGKVVLDLGFLGSNGVHDHFHIDLLIVIENCTNIITELALPQILHGQLNNLYKQIFLYTYMALACVAL</sequence>
<dbReference type="STRING" id="545695.TREAZ_3414"/>
<dbReference type="AlphaFoldDB" id="F5Y7V3"/>
<dbReference type="Proteomes" id="UP000009222">
    <property type="component" value="Chromosome"/>
</dbReference>
<dbReference type="InParanoid" id="F5Y7V3"/>
<reference evidence="2" key="1">
    <citation type="submission" date="2009-12" db="EMBL/GenBank/DDBJ databases">
        <title>Complete sequence of Treponema azotonutricium strain ZAS-9.</title>
        <authorList>
            <person name="Tetu S.G."/>
            <person name="Matson E."/>
            <person name="Ren Q."/>
            <person name="Seshadri R."/>
            <person name="Elbourne L."/>
            <person name="Hassan K.A."/>
            <person name="Durkin A."/>
            <person name="Radune D."/>
            <person name="Mohamoud Y."/>
            <person name="Shay R."/>
            <person name="Jin S."/>
            <person name="Zhang X."/>
            <person name="Lucey K."/>
            <person name="Ballor N.R."/>
            <person name="Ottesen E."/>
            <person name="Rosenthal R."/>
            <person name="Allen A."/>
            <person name="Leadbetter J.R."/>
            <person name="Paulsen I.T."/>
        </authorList>
    </citation>
    <scope>NUCLEOTIDE SEQUENCE [LARGE SCALE GENOMIC DNA]</scope>
    <source>
        <strain evidence="2">ATCC BAA-888 / DSM 13862 / ZAS-9</strain>
    </source>
</reference>
<evidence type="ECO:0000313" key="1">
    <source>
        <dbReference type="EMBL" id="AEF83036.1"/>
    </source>
</evidence>
<dbReference type="KEGG" id="taz:TREAZ_3414"/>
<accession>F5Y7V3</accession>
<dbReference type="EMBL" id="CP001841">
    <property type="protein sequence ID" value="AEF83036.1"/>
    <property type="molecule type" value="Genomic_DNA"/>
</dbReference>
<protein>
    <submittedName>
        <fullName evidence="1">Uncharacterized protein</fullName>
    </submittedName>
</protein>
<name>F5Y7V3_LEAAZ</name>
<reference evidence="1 2" key="2">
    <citation type="journal article" date="2011" name="ISME J.">
        <title>RNA-seq reveals cooperative metabolic interactions between two termite-gut spirochete species in co-culture.</title>
        <authorList>
            <person name="Rosenthal A.Z."/>
            <person name="Matson E.G."/>
            <person name="Eldar A."/>
            <person name="Leadbetter J.R."/>
        </authorList>
    </citation>
    <scope>NUCLEOTIDE SEQUENCE [LARGE SCALE GENOMIC DNA]</scope>
    <source>
        <strain evidence="2">ATCC BAA-888 / DSM 13862 / ZAS-9</strain>
    </source>
</reference>
<organism evidence="1 2">
    <name type="scientific">Leadbettera azotonutricia (strain ATCC BAA-888 / DSM 13862 / ZAS-9)</name>
    <name type="common">Treponema azotonutricium</name>
    <dbReference type="NCBI Taxonomy" id="545695"/>
    <lineage>
        <taxon>Bacteria</taxon>
        <taxon>Pseudomonadati</taxon>
        <taxon>Spirochaetota</taxon>
        <taxon>Spirochaetia</taxon>
        <taxon>Spirochaetales</taxon>
        <taxon>Breznakiellaceae</taxon>
        <taxon>Leadbettera</taxon>
    </lineage>
</organism>
<keyword evidence="2" id="KW-1185">Reference proteome</keyword>
<evidence type="ECO:0000313" key="2">
    <source>
        <dbReference type="Proteomes" id="UP000009222"/>
    </source>
</evidence>